<dbReference type="SUPFAM" id="SSF56935">
    <property type="entry name" value="Porins"/>
    <property type="match status" value="1"/>
</dbReference>
<reference evidence="13 14" key="1">
    <citation type="submission" date="2024-05" db="EMBL/GenBank/DDBJ databases">
        <authorList>
            <person name="Liu Q."/>
            <person name="Xin Y.-H."/>
        </authorList>
    </citation>
    <scope>NUCLEOTIDE SEQUENCE [LARGE SCALE GENOMIC DNA]</scope>
    <source>
        <strain evidence="13 14">CGMCC 1.10181</strain>
    </source>
</reference>
<dbReference type="Proteomes" id="UP001419910">
    <property type="component" value="Unassembled WGS sequence"/>
</dbReference>
<gene>
    <name evidence="13" type="ORF">ABC974_16580</name>
</gene>
<dbReference type="Gene3D" id="2.170.130.10">
    <property type="entry name" value="TonB-dependent receptor, plug domain"/>
    <property type="match status" value="1"/>
</dbReference>
<feature type="chain" id="PRO_5046002875" evidence="10">
    <location>
        <begin position="21"/>
        <end position="766"/>
    </location>
</feature>
<dbReference type="InterPro" id="IPR012910">
    <property type="entry name" value="Plug_dom"/>
</dbReference>
<name>A0ABU9Y637_9SPHN</name>
<dbReference type="RefSeq" id="WP_343887446.1">
    <property type="nucleotide sequence ID" value="NZ_BAAAEH010000003.1"/>
</dbReference>
<evidence type="ECO:0000313" key="13">
    <source>
        <dbReference type="EMBL" id="MEN2791253.1"/>
    </source>
</evidence>
<evidence type="ECO:0000259" key="12">
    <source>
        <dbReference type="Pfam" id="PF07715"/>
    </source>
</evidence>
<dbReference type="InterPro" id="IPR000531">
    <property type="entry name" value="Beta-barrel_TonB"/>
</dbReference>
<keyword evidence="13" id="KW-0675">Receptor</keyword>
<evidence type="ECO:0000256" key="3">
    <source>
        <dbReference type="ARBA" id="ARBA00022452"/>
    </source>
</evidence>
<evidence type="ECO:0000256" key="8">
    <source>
        <dbReference type="PROSITE-ProRule" id="PRU01360"/>
    </source>
</evidence>
<evidence type="ECO:0000256" key="5">
    <source>
        <dbReference type="ARBA" id="ARBA00023077"/>
    </source>
</evidence>
<dbReference type="PANTHER" id="PTHR30069">
    <property type="entry name" value="TONB-DEPENDENT OUTER MEMBRANE RECEPTOR"/>
    <property type="match status" value="1"/>
</dbReference>
<keyword evidence="3 8" id="KW-1134">Transmembrane beta strand</keyword>
<dbReference type="PANTHER" id="PTHR30069:SF39">
    <property type="entry name" value="BLL6183 PROTEIN"/>
    <property type="match status" value="1"/>
</dbReference>
<evidence type="ECO:0000256" key="2">
    <source>
        <dbReference type="ARBA" id="ARBA00022448"/>
    </source>
</evidence>
<dbReference type="InterPro" id="IPR037066">
    <property type="entry name" value="Plug_dom_sf"/>
</dbReference>
<evidence type="ECO:0000256" key="4">
    <source>
        <dbReference type="ARBA" id="ARBA00022692"/>
    </source>
</evidence>
<dbReference type="Pfam" id="PF00593">
    <property type="entry name" value="TonB_dep_Rec_b-barrel"/>
    <property type="match status" value="1"/>
</dbReference>
<comment type="caution">
    <text evidence="13">The sequence shown here is derived from an EMBL/GenBank/DDBJ whole genome shotgun (WGS) entry which is preliminary data.</text>
</comment>
<dbReference type="Gene3D" id="2.40.170.20">
    <property type="entry name" value="TonB-dependent receptor, beta-barrel domain"/>
    <property type="match status" value="1"/>
</dbReference>
<comment type="subcellular location">
    <subcellularLocation>
        <location evidence="1 8">Cell outer membrane</location>
        <topology evidence="1 8">Multi-pass membrane protein</topology>
    </subcellularLocation>
</comment>
<feature type="domain" description="TonB-dependent receptor-like beta-barrel" evidence="11">
    <location>
        <begin position="344"/>
        <end position="719"/>
    </location>
</feature>
<keyword evidence="6 8" id="KW-0472">Membrane</keyword>
<evidence type="ECO:0000313" key="14">
    <source>
        <dbReference type="Proteomes" id="UP001419910"/>
    </source>
</evidence>
<keyword evidence="14" id="KW-1185">Reference proteome</keyword>
<evidence type="ECO:0000256" key="1">
    <source>
        <dbReference type="ARBA" id="ARBA00004571"/>
    </source>
</evidence>
<keyword evidence="5 9" id="KW-0798">TonB box</keyword>
<dbReference type="InterPro" id="IPR039426">
    <property type="entry name" value="TonB-dep_rcpt-like"/>
</dbReference>
<organism evidence="13 14">
    <name type="scientific">Sphingomonas oligophenolica</name>
    <dbReference type="NCBI Taxonomy" id="301154"/>
    <lineage>
        <taxon>Bacteria</taxon>
        <taxon>Pseudomonadati</taxon>
        <taxon>Pseudomonadota</taxon>
        <taxon>Alphaproteobacteria</taxon>
        <taxon>Sphingomonadales</taxon>
        <taxon>Sphingomonadaceae</taxon>
        <taxon>Sphingomonas</taxon>
    </lineage>
</organism>
<evidence type="ECO:0000256" key="7">
    <source>
        <dbReference type="ARBA" id="ARBA00023237"/>
    </source>
</evidence>
<keyword evidence="10" id="KW-0732">Signal</keyword>
<comment type="similarity">
    <text evidence="8 9">Belongs to the TonB-dependent receptor family.</text>
</comment>
<dbReference type="PROSITE" id="PS52016">
    <property type="entry name" value="TONB_DEPENDENT_REC_3"/>
    <property type="match status" value="1"/>
</dbReference>
<keyword evidence="2 8" id="KW-0813">Transport</keyword>
<sequence>MRWIGVVALGGLAVATPAAAQRGQPAPDVVVTATGGLPGLAVDPDRLPVATQTVDAAALRSGGVADLLRALDGQAAGVTLNQAQGNPFQPNLLYRGYEASPLGGNAQGLAVYVDGVRFNQPFGDTMNWDLVPDIAVARLSLQGANPVLGLNALGGALSIDLKTGRDVQGVGGEAMVGRFGRRAVSAEAGIERGGLSAYVAGSVAHDDGWRDHSPSTMHQLYAQIGGQGSWGQVDLRLLGAETALTGNGTAPVELLDSAYHAVFTYPDRTANHYGRVVLSADLALGDGLRLKPSVHLDRLRQRTANGDLSDARPCDGDAALLCLDGADDSPLTDSRGEIFPAFLGDGRYAQLNATRTDTTGYGGELRLERDAPLAGIANHLAVGAGWSGARTRFSADSTIGALGADRGFAKGQGVIDMAGGPIRSVDLVARRDDIGLFVADLLSPARDVDVTIALRYNHAHVRLDDRAGTALDGRHGYGRVNPSIGAVWRVGSGLALYGDYAETSRAPTPAELSCADPAAPCSLSAFFVADPDLRQVVARTVEAGVRGRRAFGGATLRWRVGGWRSTNADDILFTAAATVGRAFFRNVGATRRQGIEAQASLAARDWSATASYVLTDARFRTGFTAQSPNNPAAGPDGLIEVLPGDRLPGIARNRLKAAVTRRFGDRAWVTLEGQYASGRWPVGDEANLTRPTNAYWRADLSAGLRPSTRIELFAAVENLFDRRYATFGAFSETGAVDFAEAPGIRDPRAISPGTPRLWKIGVRLSP</sequence>
<keyword evidence="7 8" id="KW-0998">Cell outer membrane</keyword>
<evidence type="ECO:0000259" key="11">
    <source>
        <dbReference type="Pfam" id="PF00593"/>
    </source>
</evidence>
<evidence type="ECO:0000256" key="9">
    <source>
        <dbReference type="RuleBase" id="RU003357"/>
    </source>
</evidence>
<keyword evidence="4 8" id="KW-0812">Transmembrane</keyword>
<evidence type="ECO:0000256" key="6">
    <source>
        <dbReference type="ARBA" id="ARBA00023136"/>
    </source>
</evidence>
<dbReference type="InterPro" id="IPR036942">
    <property type="entry name" value="Beta-barrel_TonB_sf"/>
</dbReference>
<feature type="domain" description="TonB-dependent receptor plug" evidence="12">
    <location>
        <begin position="46"/>
        <end position="155"/>
    </location>
</feature>
<dbReference type="EMBL" id="JBDIME010000015">
    <property type="protein sequence ID" value="MEN2791253.1"/>
    <property type="molecule type" value="Genomic_DNA"/>
</dbReference>
<feature type="signal peptide" evidence="10">
    <location>
        <begin position="1"/>
        <end position="20"/>
    </location>
</feature>
<evidence type="ECO:0000256" key="10">
    <source>
        <dbReference type="SAM" id="SignalP"/>
    </source>
</evidence>
<protein>
    <submittedName>
        <fullName evidence="13">TonB-dependent receptor</fullName>
    </submittedName>
</protein>
<dbReference type="Pfam" id="PF07715">
    <property type="entry name" value="Plug"/>
    <property type="match status" value="1"/>
</dbReference>
<proteinExistence type="inferred from homology"/>
<accession>A0ABU9Y637</accession>